<accession>A0A1I5TEP0</accession>
<evidence type="ECO:0000313" key="1">
    <source>
        <dbReference type="EMBL" id="SFP81522.1"/>
    </source>
</evidence>
<proteinExistence type="predicted"/>
<evidence type="ECO:0000313" key="2">
    <source>
        <dbReference type="Proteomes" id="UP000199029"/>
    </source>
</evidence>
<dbReference type="Proteomes" id="UP000199029">
    <property type="component" value="Unassembled WGS sequence"/>
</dbReference>
<dbReference type="STRING" id="1227077.SAMN04515668_0444"/>
<name>A0A1I5TEP0_HYMAR</name>
<keyword evidence="2" id="KW-1185">Reference proteome</keyword>
<dbReference type="AlphaFoldDB" id="A0A1I5TEP0"/>
<gene>
    <name evidence="1" type="ORF">SAMN04515668_0444</name>
</gene>
<sequence length="132" mass="15225">MKNFLVFFIFISAPLQVFSQGRDTVFAVHKLFREKRATGQHLESYRDSSASKAYYAERADSPLTKQEINQNALGNTAFTLVGAMKTSRYSVEEETDIIRRYNNGGPIPAQVRRKLKRKHFHRTTRDVLEAKN</sequence>
<organism evidence="1 2">
    <name type="scientific">Hymenobacter arizonensis</name>
    <name type="common">Siccationidurans arizonensis</name>
    <dbReference type="NCBI Taxonomy" id="1227077"/>
    <lineage>
        <taxon>Bacteria</taxon>
        <taxon>Pseudomonadati</taxon>
        <taxon>Bacteroidota</taxon>
        <taxon>Cytophagia</taxon>
        <taxon>Cytophagales</taxon>
        <taxon>Hymenobacteraceae</taxon>
        <taxon>Hymenobacter</taxon>
    </lineage>
</organism>
<reference evidence="2" key="1">
    <citation type="submission" date="2016-10" db="EMBL/GenBank/DDBJ databases">
        <authorList>
            <person name="Varghese N."/>
            <person name="Submissions S."/>
        </authorList>
    </citation>
    <scope>NUCLEOTIDE SEQUENCE [LARGE SCALE GENOMIC DNA]</scope>
    <source>
        <strain evidence="2">OR362-8,ATCC BAA-1266,JCM 13504</strain>
    </source>
</reference>
<dbReference type="OrthoDB" id="884784at2"/>
<dbReference type="EMBL" id="FOXS01000001">
    <property type="protein sequence ID" value="SFP81522.1"/>
    <property type="molecule type" value="Genomic_DNA"/>
</dbReference>
<dbReference type="RefSeq" id="WP_092668505.1">
    <property type="nucleotide sequence ID" value="NZ_FOXS01000001.1"/>
</dbReference>
<protein>
    <submittedName>
        <fullName evidence="1">Uncharacterized protein</fullName>
    </submittedName>
</protein>